<dbReference type="PANTHER" id="PTHR37984">
    <property type="entry name" value="PROTEIN CBG26694"/>
    <property type="match status" value="1"/>
</dbReference>
<feature type="region of interest" description="Disordered" evidence="6">
    <location>
        <begin position="877"/>
        <end position="988"/>
    </location>
</feature>
<dbReference type="GO" id="GO:0003676">
    <property type="term" value="F:nucleic acid binding"/>
    <property type="evidence" value="ECO:0007669"/>
    <property type="project" value="InterPro"/>
</dbReference>
<accession>A0AAV8YFX4</accession>
<dbReference type="GO" id="GO:0015074">
    <property type="term" value="P:DNA integration"/>
    <property type="evidence" value="ECO:0007669"/>
    <property type="project" value="InterPro"/>
</dbReference>
<feature type="region of interest" description="Disordered" evidence="6">
    <location>
        <begin position="232"/>
        <end position="254"/>
    </location>
</feature>
<gene>
    <name evidence="8" type="ORF">NQ318_007500</name>
</gene>
<keyword evidence="3" id="KW-0548">Nucleotidyltransferase</keyword>
<dbReference type="GO" id="GO:0003964">
    <property type="term" value="F:RNA-directed DNA polymerase activity"/>
    <property type="evidence" value="ECO:0007669"/>
    <property type="project" value="UniProtKB-EC"/>
</dbReference>
<dbReference type="SUPFAM" id="SSF53098">
    <property type="entry name" value="Ribonuclease H-like"/>
    <property type="match status" value="2"/>
</dbReference>
<feature type="region of interest" description="Disordered" evidence="6">
    <location>
        <begin position="450"/>
        <end position="472"/>
    </location>
</feature>
<dbReference type="PANTHER" id="PTHR37984:SF5">
    <property type="entry name" value="PROTEIN NYNRIN-LIKE"/>
    <property type="match status" value="1"/>
</dbReference>
<feature type="compositionally biased region" description="Acidic residues" evidence="6">
    <location>
        <begin position="911"/>
        <end position="951"/>
    </location>
</feature>
<feature type="region of interest" description="Disordered" evidence="6">
    <location>
        <begin position="1001"/>
        <end position="1022"/>
    </location>
</feature>
<dbReference type="SUPFAM" id="SSF50630">
    <property type="entry name" value="Acid proteases"/>
    <property type="match status" value="1"/>
</dbReference>
<dbReference type="EC" id="2.7.7.49" evidence="1"/>
<evidence type="ECO:0000256" key="5">
    <source>
        <dbReference type="ARBA" id="ARBA00022759"/>
    </source>
</evidence>
<evidence type="ECO:0000256" key="4">
    <source>
        <dbReference type="ARBA" id="ARBA00022722"/>
    </source>
</evidence>
<feature type="compositionally biased region" description="Low complexity" evidence="6">
    <location>
        <begin position="237"/>
        <end position="254"/>
    </location>
</feature>
<dbReference type="GO" id="GO:0004519">
    <property type="term" value="F:endonuclease activity"/>
    <property type="evidence" value="ECO:0007669"/>
    <property type="project" value="UniProtKB-KW"/>
</dbReference>
<dbReference type="Gene3D" id="1.10.340.70">
    <property type="match status" value="1"/>
</dbReference>
<dbReference type="Gene3D" id="3.30.420.10">
    <property type="entry name" value="Ribonuclease H-like superfamily/Ribonuclease H"/>
    <property type="match status" value="2"/>
</dbReference>
<feature type="compositionally biased region" description="Basic and acidic residues" evidence="6">
    <location>
        <begin position="793"/>
        <end position="805"/>
    </location>
</feature>
<dbReference type="Proteomes" id="UP001162162">
    <property type="component" value="Unassembled WGS sequence"/>
</dbReference>
<dbReference type="InterPro" id="IPR001584">
    <property type="entry name" value="Integrase_cat-core"/>
</dbReference>
<name>A0AAV8YFX4_9CUCU</name>
<dbReference type="AlphaFoldDB" id="A0AAV8YFX4"/>
<dbReference type="Pfam" id="PF00665">
    <property type="entry name" value="rve"/>
    <property type="match status" value="1"/>
</dbReference>
<reference evidence="8" key="1">
    <citation type="journal article" date="2023" name="Insect Mol. Biol.">
        <title>Genome sequencing provides insights into the evolution of gene families encoding plant cell wall-degrading enzymes in longhorned beetles.</title>
        <authorList>
            <person name="Shin N.R."/>
            <person name="Okamura Y."/>
            <person name="Kirsch R."/>
            <person name="Pauchet Y."/>
        </authorList>
    </citation>
    <scope>NUCLEOTIDE SEQUENCE</scope>
    <source>
        <strain evidence="8">AMC_N1</strain>
    </source>
</reference>
<evidence type="ECO:0000313" key="8">
    <source>
        <dbReference type="EMBL" id="KAJ8949402.1"/>
    </source>
</evidence>
<keyword evidence="5" id="KW-0378">Hydrolase</keyword>
<organism evidence="8 9">
    <name type="scientific">Aromia moschata</name>
    <dbReference type="NCBI Taxonomy" id="1265417"/>
    <lineage>
        <taxon>Eukaryota</taxon>
        <taxon>Metazoa</taxon>
        <taxon>Ecdysozoa</taxon>
        <taxon>Arthropoda</taxon>
        <taxon>Hexapoda</taxon>
        <taxon>Insecta</taxon>
        <taxon>Pterygota</taxon>
        <taxon>Neoptera</taxon>
        <taxon>Endopterygota</taxon>
        <taxon>Coleoptera</taxon>
        <taxon>Polyphaga</taxon>
        <taxon>Cucujiformia</taxon>
        <taxon>Chrysomeloidea</taxon>
        <taxon>Cerambycidae</taxon>
        <taxon>Cerambycinae</taxon>
        <taxon>Callichromatini</taxon>
        <taxon>Aromia</taxon>
    </lineage>
</organism>
<dbReference type="Pfam" id="PF17921">
    <property type="entry name" value="Integrase_H2C2"/>
    <property type="match status" value="1"/>
</dbReference>
<evidence type="ECO:0000313" key="9">
    <source>
        <dbReference type="Proteomes" id="UP001162162"/>
    </source>
</evidence>
<feature type="domain" description="Integrase catalytic" evidence="7">
    <location>
        <begin position="629"/>
        <end position="789"/>
    </location>
</feature>
<evidence type="ECO:0000259" key="7">
    <source>
        <dbReference type="PROSITE" id="PS50994"/>
    </source>
</evidence>
<dbReference type="InterPro" id="IPR050951">
    <property type="entry name" value="Retrovirus_Pol_polyprotein"/>
</dbReference>
<protein>
    <recommendedName>
        <fullName evidence="1">RNA-directed DNA polymerase</fullName>
        <ecNumber evidence="1">2.7.7.49</ecNumber>
    </recommendedName>
</protein>
<feature type="compositionally biased region" description="Low complexity" evidence="6">
    <location>
        <begin position="807"/>
        <end position="817"/>
    </location>
</feature>
<dbReference type="InterPro" id="IPR021109">
    <property type="entry name" value="Peptidase_aspartic_dom_sf"/>
</dbReference>
<proteinExistence type="predicted"/>
<keyword evidence="2" id="KW-0808">Transferase</keyword>
<dbReference type="PROSITE" id="PS50994">
    <property type="entry name" value="INTEGRASE"/>
    <property type="match status" value="1"/>
</dbReference>
<dbReference type="EMBL" id="JAPWTK010000118">
    <property type="protein sequence ID" value="KAJ8949402.1"/>
    <property type="molecule type" value="Genomic_DNA"/>
</dbReference>
<dbReference type="Gene3D" id="2.40.70.10">
    <property type="entry name" value="Acid Proteases"/>
    <property type="match status" value="1"/>
</dbReference>
<keyword evidence="5" id="KW-0255">Endonuclease</keyword>
<comment type="caution">
    <text evidence="8">The sequence shown here is derived from an EMBL/GenBank/DDBJ whole genome shotgun (WGS) entry which is preliminary data.</text>
</comment>
<keyword evidence="4" id="KW-0540">Nuclease</keyword>
<sequence>MQFRCAHWERFLRRSNISGYFSPIYYQRANPVERRNQGNQKILRAQILDQPPAQWDERLDDISFAINNRRNAATGLPPSHLLLGAPLTRPGNQQHPNVLRPAANDAQARADRVRHARVHHCATLRPLNMEYHTFRQRFVDKYDSSSVRRALQAQLYGQKQGEKEDTTVFISRKVALFRRLAPDTDEVEQVLHIRDMLRAELRMGISPGIRIDSVDRLVQLATAYEGDLKEYQQTHRPATTTKAPTATGGATGKPQDYRRTLAISVTGIITTGIAHRGPPWRTGATSAGKPLEGRSMEVQETALDTINTASRSNLPRIPTMLGEKRLWSLIDTGASGTFVNRRHVPDLEGGNTGPRVLLADGNAVCTEGPYAVTLNLCGYLTEADIYTLDGLSEDIILGQDWLQNQNATIDYPRRCLYFGHRPRASVYWDIAIADELLAEPVTLTAENVADELRPPRNARRRPRRREKSGLSNCFRKPSTGALNLLEAQDEENEPLYQEVQRVQAASPEYQATRDRWQRLRTGEEAADTSWKRTLRDDYTVHDGLIWHTKDGAHSLVVPLELWPRVIFEFHASPLAAHPGRDETIRAAKELYYWPAMTRQIKTHVRHCIICASTKHGGAHQPNAPLRPRPPTRPWQTLGVDIMGPYAESRTGQNRFLLTATDTFSKWTEVRAVPRATGRVVKDFVRSVCLRWGYPETIITDNGGQFKCAVWNRFLRLSNITGYFTPVYHQRANSVERRNQEIKKVLRAHLLALPPAHWDERLDELMFALNNRRNAATGQPPPGSQQHPNVLRPPRNDPEARADRVRQAHAQQQQYQEAIFPEPRDAQVHYRVGQHVLTRFFYRVKGAIKAPWEGPHLVTAVLGNGVYEVQRGESRERVHVDDIRPALGPAPDPREDIDIVARQPPGGGPEDPVQEEPLEDEDLAPEEPSEDEDPVQEEPSDDEDQHVDDDEFQPAAATVLEERPSTSPQPEDITGIQDRPEPPHLTTSAPLAIEVLVEDCQDEEDEELRGSQDRGVPIVGLWP</sequence>
<feature type="region of interest" description="Disordered" evidence="6">
    <location>
        <begin position="772"/>
        <end position="820"/>
    </location>
</feature>
<evidence type="ECO:0000256" key="6">
    <source>
        <dbReference type="SAM" id="MobiDB-lite"/>
    </source>
</evidence>
<evidence type="ECO:0000256" key="3">
    <source>
        <dbReference type="ARBA" id="ARBA00022695"/>
    </source>
</evidence>
<dbReference type="InterPro" id="IPR012337">
    <property type="entry name" value="RNaseH-like_sf"/>
</dbReference>
<evidence type="ECO:0000256" key="1">
    <source>
        <dbReference type="ARBA" id="ARBA00012493"/>
    </source>
</evidence>
<keyword evidence="9" id="KW-1185">Reference proteome</keyword>
<dbReference type="InterPro" id="IPR036397">
    <property type="entry name" value="RNaseH_sf"/>
</dbReference>
<evidence type="ECO:0000256" key="2">
    <source>
        <dbReference type="ARBA" id="ARBA00022679"/>
    </source>
</evidence>
<dbReference type="CDD" id="cd00303">
    <property type="entry name" value="retropepsin_like"/>
    <property type="match status" value="1"/>
</dbReference>
<feature type="compositionally biased region" description="Basic residues" evidence="6">
    <location>
        <begin position="456"/>
        <end position="466"/>
    </location>
</feature>
<dbReference type="InterPro" id="IPR041588">
    <property type="entry name" value="Integrase_H2C2"/>
</dbReference>
<dbReference type="FunFam" id="1.10.340.70:FF:000001">
    <property type="entry name" value="Retrovirus-related Pol polyprotein from transposon gypsy-like Protein"/>
    <property type="match status" value="1"/>
</dbReference>